<evidence type="ECO:0000313" key="6">
    <source>
        <dbReference type="EMBL" id="GBG73433.1"/>
    </source>
</evidence>
<dbReference type="GO" id="GO:0043295">
    <property type="term" value="F:glutathione binding"/>
    <property type="evidence" value="ECO:0007669"/>
    <property type="project" value="TreeGrafter"/>
</dbReference>
<gene>
    <name evidence="6" type="ORF">CBR_g16149</name>
</gene>
<dbReference type="GO" id="GO:0004364">
    <property type="term" value="F:glutathione transferase activity"/>
    <property type="evidence" value="ECO:0007669"/>
    <property type="project" value="UniProtKB-EC"/>
</dbReference>
<keyword evidence="7" id="KW-1185">Reference proteome</keyword>
<keyword evidence="3" id="KW-0808">Transferase</keyword>
<dbReference type="Proteomes" id="UP000265515">
    <property type="component" value="Unassembled WGS sequence"/>
</dbReference>
<dbReference type="InterPro" id="IPR010987">
    <property type="entry name" value="Glutathione-S-Trfase_C-like"/>
</dbReference>
<accession>A0A388KU20</accession>
<dbReference type="PROSITE" id="PS50405">
    <property type="entry name" value="GST_CTER"/>
    <property type="match status" value="1"/>
</dbReference>
<evidence type="ECO:0000256" key="4">
    <source>
        <dbReference type="ARBA" id="ARBA00047960"/>
    </source>
</evidence>
<dbReference type="EC" id="2.5.1.18" evidence="2"/>
<dbReference type="GO" id="GO:0005737">
    <property type="term" value="C:cytoplasm"/>
    <property type="evidence" value="ECO:0007669"/>
    <property type="project" value="TreeGrafter"/>
</dbReference>
<dbReference type="STRING" id="69332.A0A388KU20"/>
<dbReference type="EMBL" id="BFEA01000183">
    <property type="protein sequence ID" value="GBG73433.1"/>
    <property type="molecule type" value="Genomic_DNA"/>
</dbReference>
<proteinExistence type="inferred from homology"/>
<dbReference type="GO" id="GO:0009636">
    <property type="term" value="P:response to toxic substance"/>
    <property type="evidence" value="ECO:0007669"/>
    <property type="project" value="UniProtKB-ARBA"/>
</dbReference>
<name>A0A388KU20_CHABU</name>
<dbReference type="InterPro" id="IPR004046">
    <property type="entry name" value="GST_C"/>
</dbReference>
<dbReference type="InterPro" id="IPR036282">
    <property type="entry name" value="Glutathione-S-Trfase_C_sf"/>
</dbReference>
<reference evidence="6 7" key="1">
    <citation type="journal article" date="2018" name="Cell">
        <title>The Chara Genome: Secondary Complexity and Implications for Plant Terrestrialization.</title>
        <authorList>
            <person name="Nishiyama T."/>
            <person name="Sakayama H."/>
            <person name="Vries J.D."/>
            <person name="Buschmann H."/>
            <person name="Saint-Marcoux D."/>
            <person name="Ullrich K.K."/>
            <person name="Haas F.B."/>
            <person name="Vanderstraeten L."/>
            <person name="Becker D."/>
            <person name="Lang D."/>
            <person name="Vosolsobe S."/>
            <person name="Rombauts S."/>
            <person name="Wilhelmsson P.K.I."/>
            <person name="Janitza P."/>
            <person name="Kern R."/>
            <person name="Heyl A."/>
            <person name="Rumpler F."/>
            <person name="Villalobos L.I.A.C."/>
            <person name="Clay J.M."/>
            <person name="Skokan R."/>
            <person name="Toyoda A."/>
            <person name="Suzuki Y."/>
            <person name="Kagoshima H."/>
            <person name="Schijlen E."/>
            <person name="Tajeshwar N."/>
            <person name="Catarino B."/>
            <person name="Hetherington A.J."/>
            <person name="Saltykova A."/>
            <person name="Bonnot C."/>
            <person name="Breuninger H."/>
            <person name="Symeonidi A."/>
            <person name="Radhakrishnan G.V."/>
            <person name="Van Nieuwerburgh F."/>
            <person name="Deforce D."/>
            <person name="Chang C."/>
            <person name="Karol K.G."/>
            <person name="Hedrich R."/>
            <person name="Ulvskov P."/>
            <person name="Glockner G."/>
            <person name="Delwiche C.F."/>
            <person name="Petrasek J."/>
            <person name="Van de Peer Y."/>
            <person name="Friml J."/>
            <person name="Beilby M."/>
            <person name="Dolan L."/>
            <person name="Kohara Y."/>
            <person name="Sugano S."/>
            <person name="Fujiyama A."/>
            <person name="Delaux P.-M."/>
            <person name="Quint M."/>
            <person name="TheiBen G."/>
            <person name="Hagemann M."/>
            <person name="Harholt J."/>
            <person name="Dunand C."/>
            <person name="Zachgo S."/>
            <person name="Langdale J."/>
            <person name="Maumus F."/>
            <person name="Straeten D.V.D."/>
            <person name="Gould S.B."/>
            <person name="Rensing S.A."/>
        </authorList>
    </citation>
    <scope>NUCLEOTIDE SEQUENCE [LARGE SCALE GENOMIC DNA]</scope>
    <source>
        <strain evidence="6 7">S276</strain>
    </source>
</reference>
<dbReference type="Gramene" id="GBG73433">
    <property type="protein sequence ID" value="GBG73433"/>
    <property type="gene ID" value="CBR_g16149"/>
</dbReference>
<organism evidence="6 7">
    <name type="scientific">Chara braunii</name>
    <name type="common">Braun's stonewort</name>
    <dbReference type="NCBI Taxonomy" id="69332"/>
    <lineage>
        <taxon>Eukaryota</taxon>
        <taxon>Viridiplantae</taxon>
        <taxon>Streptophyta</taxon>
        <taxon>Charophyceae</taxon>
        <taxon>Charales</taxon>
        <taxon>Characeae</taxon>
        <taxon>Chara</taxon>
    </lineage>
</organism>
<protein>
    <recommendedName>
        <fullName evidence="2">glutathione transferase</fullName>
        <ecNumber evidence="2">2.5.1.18</ecNumber>
    </recommendedName>
</protein>
<comment type="similarity">
    <text evidence="1">Belongs to the GST superfamily. Phi family.</text>
</comment>
<evidence type="ECO:0000256" key="3">
    <source>
        <dbReference type="ARBA" id="ARBA00022679"/>
    </source>
</evidence>
<dbReference type="InterPro" id="IPR034347">
    <property type="entry name" value="GST_Phi_C"/>
</dbReference>
<dbReference type="GO" id="GO:0006749">
    <property type="term" value="P:glutathione metabolic process"/>
    <property type="evidence" value="ECO:0007669"/>
    <property type="project" value="TreeGrafter"/>
</dbReference>
<dbReference type="SUPFAM" id="SSF47616">
    <property type="entry name" value="GST C-terminal domain-like"/>
    <property type="match status" value="1"/>
</dbReference>
<feature type="domain" description="GST C-terminal" evidence="5">
    <location>
        <begin position="34"/>
        <end position="155"/>
    </location>
</feature>
<dbReference type="InterPro" id="IPR040079">
    <property type="entry name" value="Glutathione_S-Trfase"/>
</dbReference>
<comment type="caution">
    <text evidence="6">The sequence shown here is derived from an EMBL/GenBank/DDBJ whole genome shotgun (WGS) entry which is preliminary data.</text>
</comment>
<dbReference type="PANTHER" id="PTHR43900:SF3">
    <property type="entry name" value="GLUTATHIONE S-TRANSFERASE RHO"/>
    <property type="match status" value="1"/>
</dbReference>
<dbReference type="OMA" id="ILYESHA"/>
<dbReference type="SFLD" id="SFLDG00358">
    <property type="entry name" value="Main_(cytGST)"/>
    <property type="match status" value="1"/>
</dbReference>
<evidence type="ECO:0000313" key="7">
    <source>
        <dbReference type="Proteomes" id="UP000265515"/>
    </source>
</evidence>
<evidence type="ECO:0000256" key="1">
    <source>
        <dbReference type="ARBA" id="ARBA00010128"/>
    </source>
</evidence>
<dbReference type="PANTHER" id="PTHR43900">
    <property type="entry name" value="GLUTATHIONE S-TRANSFERASE RHO"/>
    <property type="match status" value="1"/>
</dbReference>
<evidence type="ECO:0000259" key="5">
    <source>
        <dbReference type="PROSITE" id="PS50405"/>
    </source>
</evidence>
<dbReference type="FunFam" id="1.20.1050.10:FF:000004">
    <property type="entry name" value="Glutathione S-transferase F2"/>
    <property type="match status" value="1"/>
</dbReference>
<dbReference type="Gene3D" id="1.20.1050.10">
    <property type="match status" value="1"/>
</dbReference>
<comment type="catalytic activity">
    <reaction evidence="4">
        <text>RX + glutathione = an S-substituted glutathione + a halide anion + H(+)</text>
        <dbReference type="Rhea" id="RHEA:16437"/>
        <dbReference type="ChEBI" id="CHEBI:15378"/>
        <dbReference type="ChEBI" id="CHEBI:16042"/>
        <dbReference type="ChEBI" id="CHEBI:17792"/>
        <dbReference type="ChEBI" id="CHEBI:57925"/>
        <dbReference type="ChEBI" id="CHEBI:90779"/>
        <dbReference type="EC" id="2.5.1.18"/>
    </reaction>
</comment>
<evidence type="ECO:0000256" key="2">
    <source>
        <dbReference type="ARBA" id="ARBA00012452"/>
    </source>
</evidence>
<dbReference type="CDD" id="cd03187">
    <property type="entry name" value="GST_C_Phi"/>
    <property type="match status" value="1"/>
</dbReference>
<dbReference type="Pfam" id="PF00043">
    <property type="entry name" value="GST_C"/>
    <property type="match status" value="1"/>
</dbReference>
<dbReference type="SFLD" id="SFLDS00019">
    <property type="entry name" value="Glutathione_Transferase_(cytos"/>
    <property type="match status" value="1"/>
</dbReference>
<sequence>MDGHDHGGATESRAIMRYILNKHSKVGGELLGDSVEAKGRVDQWLEVEAQVYNPLCSGIVAEVLFKPMFGGTTDDSKVKELTEKFEQVLDVYEQHLSKNGYLAGSFCSMADISHLPYTDRLFAAGQGSLIQSRKSLSAWWDKISNRSSWKKVASM</sequence>
<dbReference type="AlphaFoldDB" id="A0A388KU20"/>
<dbReference type="OrthoDB" id="422574at2759"/>